<dbReference type="PIRSF" id="PIRSF002161">
    <property type="entry name" value="Ribosomal_L5"/>
    <property type="match status" value="1"/>
</dbReference>
<dbReference type="InterPro" id="IPR057266">
    <property type="entry name" value="Ribosomal_uL5_euk/arc-type"/>
</dbReference>
<reference evidence="14" key="3">
    <citation type="submission" date="2022-09" db="EMBL/GenBank/DDBJ databases">
        <title>Complete genome sequence of Vulcanisaeta souniana.</title>
        <authorList>
            <person name="Kato S."/>
            <person name="Itoh T."/>
            <person name="Ohkuma M."/>
        </authorList>
    </citation>
    <scope>NUCLEOTIDE SEQUENCE [LARGE SCALE GENOMIC DNA]</scope>
    <source>
        <strain evidence="14">JCM 11219</strain>
    </source>
</reference>
<evidence type="ECO:0000256" key="2">
    <source>
        <dbReference type="ARBA" id="ARBA00022555"/>
    </source>
</evidence>
<feature type="domain" description="Large ribosomal subunit protein uL5 N-terminal" evidence="9">
    <location>
        <begin position="30"/>
        <end position="83"/>
    </location>
</feature>
<accession>A0A830E0S6</accession>
<keyword evidence="3 7" id="KW-0699">rRNA-binding</keyword>
<dbReference type="HAMAP" id="MF_01333_A">
    <property type="entry name" value="Ribosomal_uL5_A"/>
    <property type="match status" value="1"/>
</dbReference>
<dbReference type="NCBIfam" id="NF003258">
    <property type="entry name" value="PRK04219.1"/>
    <property type="match status" value="1"/>
</dbReference>
<name>A0A830E0S6_9CREN</name>
<comment type="similarity">
    <text evidence="1 7 8">Belongs to the universal ribosomal protein uL5 family.</text>
</comment>
<evidence type="ECO:0000259" key="10">
    <source>
        <dbReference type="Pfam" id="PF00673"/>
    </source>
</evidence>
<dbReference type="GeneID" id="76207082"/>
<evidence type="ECO:0000256" key="5">
    <source>
        <dbReference type="ARBA" id="ARBA00022980"/>
    </source>
</evidence>
<comment type="function">
    <text evidence="7">This is 1 of the proteins that bind and probably mediate the attachment of the 5S RNA into the large ribosomal subunit, where it forms part of the central protuberance. In the 70S ribosome it contacts protein S13 of the 30S subunit (bridge B1b), connecting the 2 subunits; this bridge is implicated in subunit movement. May contact the P site tRNA; the 5S rRNA and some of its associated proteins might help stabilize positioning of ribosome-bound tRNAs.</text>
</comment>
<evidence type="ECO:0000259" key="9">
    <source>
        <dbReference type="Pfam" id="PF00281"/>
    </source>
</evidence>
<dbReference type="InterPro" id="IPR002132">
    <property type="entry name" value="Ribosomal_uL5"/>
</dbReference>
<keyword evidence="2 7" id="KW-0820">tRNA-binding</keyword>
<dbReference type="SUPFAM" id="SSF55282">
    <property type="entry name" value="RL5-like"/>
    <property type="match status" value="1"/>
</dbReference>
<dbReference type="EMBL" id="BMNM01000003">
    <property type="protein sequence ID" value="GGI75563.1"/>
    <property type="molecule type" value="Genomic_DNA"/>
</dbReference>
<protein>
    <recommendedName>
        <fullName evidence="7">Large ribosomal subunit protein uL5</fullName>
    </recommendedName>
</protein>
<reference evidence="12" key="1">
    <citation type="journal article" date="2014" name="Int. J. Syst. Evol. Microbiol.">
        <title>Complete genome sequence of Corynebacterium casei LMG S-19264T (=DSM 44701T), isolated from a smear-ripened cheese.</title>
        <authorList>
            <consortium name="US DOE Joint Genome Institute (JGI-PGF)"/>
            <person name="Walter F."/>
            <person name="Albersmeier A."/>
            <person name="Kalinowski J."/>
            <person name="Ruckert C."/>
        </authorList>
    </citation>
    <scope>NUCLEOTIDE SEQUENCE</scope>
    <source>
        <strain evidence="12">JCM 11219</strain>
    </source>
</reference>
<keyword evidence="14" id="KW-1185">Reference proteome</keyword>
<evidence type="ECO:0000256" key="6">
    <source>
        <dbReference type="ARBA" id="ARBA00023274"/>
    </source>
</evidence>
<evidence type="ECO:0000256" key="4">
    <source>
        <dbReference type="ARBA" id="ARBA00022884"/>
    </source>
</evidence>
<keyword evidence="4 7" id="KW-0694">RNA-binding</keyword>
<dbReference type="RefSeq" id="WP_188602987.1">
    <property type="nucleotide sequence ID" value="NZ_AP026830.1"/>
</dbReference>
<dbReference type="Gene3D" id="3.30.1440.10">
    <property type="match status" value="1"/>
</dbReference>
<dbReference type="GO" id="GO:0005840">
    <property type="term" value="C:ribosome"/>
    <property type="evidence" value="ECO:0007669"/>
    <property type="project" value="UniProtKB-KW"/>
</dbReference>
<evidence type="ECO:0000256" key="7">
    <source>
        <dbReference type="HAMAP-Rule" id="MF_01333"/>
    </source>
</evidence>
<keyword evidence="5 7" id="KW-0689">Ribosomal protein</keyword>
<proteinExistence type="inferred from homology"/>
<dbReference type="Pfam" id="PF00281">
    <property type="entry name" value="Ribosomal_L5"/>
    <property type="match status" value="1"/>
</dbReference>
<evidence type="ECO:0000256" key="1">
    <source>
        <dbReference type="ARBA" id="ARBA00008553"/>
    </source>
</evidence>
<dbReference type="Proteomes" id="UP000657075">
    <property type="component" value="Unassembled WGS sequence"/>
</dbReference>
<evidence type="ECO:0000256" key="3">
    <source>
        <dbReference type="ARBA" id="ARBA00022730"/>
    </source>
</evidence>
<sequence length="197" mass="22598">MPVIDLAQVDLKALTPDQLDWRKFVLPTDHPMRVIRIEKVVANIGVGQSGERLERAAKVLEELTQQEPSYRLAKRSIKDWDVRKGEPIGVAVTLRRNKAVWFLLRALAAVDFTLREGSFDDWGNVSFGIREHIMIPGTKYEPAVGVWGLNVVTVLARPGLRIMYRRRARSDVGREHRVTREEAMKYFQEVLGVKIIR</sequence>
<dbReference type="OrthoDB" id="372044at2157"/>
<dbReference type="InterPro" id="IPR031309">
    <property type="entry name" value="Ribosomal_uL5_C"/>
</dbReference>
<gene>
    <name evidence="7" type="primary">rpl5</name>
    <name evidence="12" type="ORF">GCM10007112_10430</name>
    <name evidence="11" type="ORF">Vsou_15320</name>
</gene>
<evidence type="ECO:0000313" key="13">
    <source>
        <dbReference type="Proteomes" id="UP000657075"/>
    </source>
</evidence>
<feature type="domain" description="Large ribosomal subunit protein uL5 C-terminal" evidence="10">
    <location>
        <begin position="87"/>
        <end position="186"/>
    </location>
</feature>
<dbReference type="Pfam" id="PF00673">
    <property type="entry name" value="Ribosomal_L5_C"/>
    <property type="match status" value="1"/>
</dbReference>
<evidence type="ECO:0000313" key="14">
    <source>
        <dbReference type="Proteomes" id="UP001060771"/>
    </source>
</evidence>
<dbReference type="GO" id="GO:0019843">
    <property type="term" value="F:rRNA binding"/>
    <property type="evidence" value="ECO:0007669"/>
    <property type="project" value="UniProtKB-UniRule"/>
</dbReference>
<reference evidence="11" key="4">
    <citation type="journal article" date="2023" name="Microbiol. Resour. Announc.">
        <title>Complete Genome Sequence of Vulcanisaeta souniana Strain IC-059, a Hyperthermophilic Archaeon Isolated from Hot Spring Water in Japan.</title>
        <authorList>
            <person name="Kato S."/>
            <person name="Itoh T."/>
            <person name="Wu L."/>
            <person name="Ma J."/>
            <person name="Ohkuma M."/>
        </authorList>
    </citation>
    <scope>NUCLEOTIDE SEQUENCE</scope>
    <source>
        <strain evidence="11">JCM 11219</strain>
    </source>
</reference>
<dbReference type="InterPro" id="IPR022804">
    <property type="entry name" value="Ribosomal_uL5_arc"/>
</dbReference>
<reference evidence="12" key="2">
    <citation type="submission" date="2020-09" db="EMBL/GenBank/DDBJ databases">
        <authorList>
            <person name="Sun Q."/>
            <person name="Ohkuma M."/>
        </authorList>
    </citation>
    <scope>NUCLEOTIDE SEQUENCE</scope>
    <source>
        <strain evidence="12">JCM 11219</strain>
    </source>
</reference>
<dbReference type="GO" id="GO:1990904">
    <property type="term" value="C:ribonucleoprotein complex"/>
    <property type="evidence" value="ECO:0007669"/>
    <property type="project" value="UniProtKB-KW"/>
</dbReference>
<dbReference type="AlphaFoldDB" id="A0A830E0S6"/>
<dbReference type="InterPro" id="IPR031310">
    <property type="entry name" value="Ribosomal_uL5_N"/>
</dbReference>
<dbReference type="FunFam" id="3.30.1440.10:FF:000002">
    <property type="entry name" value="60S ribosomal protein L11"/>
    <property type="match status" value="1"/>
</dbReference>
<dbReference type="InterPro" id="IPR022803">
    <property type="entry name" value="Ribosomal_uL5_dom_sf"/>
</dbReference>
<dbReference type="PANTHER" id="PTHR11994">
    <property type="entry name" value="60S RIBOSOMAL PROTEIN L11-RELATED"/>
    <property type="match status" value="1"/>
</dbReference>
<organism evidence="12 13">
    <name type="scientific">Vulcanisaeta souniana JCM 11219</name>
    <dbReference type="NCBI Taxonomy" id="1293586"/>
    <lineage>
        <taxon>Archaea</taxon>
        <taxon>Thermoproteota</taxon>
        <taxon>Thermoprotei</taxon>
        <taxon>Thermoproteales</taxon>
        <taxon>Thermoproteaceae</taxon>
        <taxon>Vulcanisaeta</taxon>
    </lineage>
</organism>
<dbReference type="GO" id="GO:0003735">
    <property type="term" value="F:structural constituent of ribosome"/>
    <property type="evidence" value="ECO:0007669"/>
    <property type="project" value="InterPro"/>
</dbReference>
<evidence type="ECO:0000313" key="12">
    <source>
        <dbReference type="EMBL" id="GGI75563.1"/>
    </source>
</evidence>
<keyword evidence="6 7" id="KW-0687">Ribonucleoprotein</keyword>
<dbReference type="Proteomes" id="UP001060771">
    <property type="component" value="Chromosome"/>
</dbReference>
<evidence type="ECO:0000313" key="11">
    <source>
        <dbReference type="EMBL" id="BDR92439.1"/>
    </source>
</evidence>
<dbReference type="GO" id="GO:0000049">
    <property type="term" value="F:tRNA binding"/>
    <property type="evidence" value="ECO:0007669"/>
    <property type="project" value="UniProtKB-UniRule"/>
</dbReference>
<evidence type="ECO:0000256" key="8">
    <source>
        <dbReference type="RuleBase" id="RU003930"/>
    </source>
</evidence>
<dbReference type="GO" id="GO:0006412">
    <property type="term" value="P:translation"/>
    <property type="evidence" value="ECO:0007669"/>
    <property type="project" value="UniProtKB-UniRule"/>
</dbReference>
<dbReference type="EMBL" id="AP026830">
    <property type="protein sequence ID" value="BDR92439.1"/>
    <property type="molecule type" value="Genomic_DNA"/>
</dbReference>
<comment type="subunit">
    <text evidence="7">Part of the 50S ribosomal subunit; contacts the 5S rRNA and probably tRNA. Forms a bridge to the 30S subunit in the 70S ribosome.</text>
</comment>